<protein>
    <submittedName>
        <fullName evidence="1">Uncharacterized protein</fullName>
    </submittedName>
</protein>
<proteinExistence type="predicted"/>
<name>A0A0F9LLH6_9ZZZZ</name>
<organism evidence="1">
    <name type="scientific">marine sediment metagenome</name>
    <dbReference type="NCBI Taxonomy" id="412755"/>
    <lineage>
        <taxon>unclassified sequences</taxon>
        <taxon>metagenomes</taxon>
        <taxon>ecological metagenomes</taxon>
    </lineage>
</organism>
<comment type="caution">
    <text evidence="1">The sequence shown here is derived from an EMBL/GenBank/DDBJ whole genome shotgun (WGS) entry which is preliminary data.</text>
</comment>
<reference evidence="1" key="1">
    <citation type="journal article" date="2015" name="Nature">
        <title>Complex archaea that bridge the gap between prokaryotes and eukaryotes.</title>
        <authorList>
            <person name="Spang A."/>
            <person name="Saw J.H."/>
            <person name="Jorgensen S.L."/>
            <person name="Zaremba-Niedzwiedzka K."/>
            <person name="Martijn J."/>
            <person name="Lind A.E."/>
            <person name="van Eijk R."/>
            <person name="Schleper C."/>
            <person name="Guy L."/>
            <person name="Ettema T.J."/>
        </authorList>
    </citation>
    <scope>NUCLEOTIDE SEQUENCE</scope>
</reference>
<dbReference type="EMBL" id="LAZR01007018">
    <property type="protein sequence ID" value="KKM88016.1"/>
    <property type="molecule type" value="Genomic_DNA"/>
</dbReference>
<sequence length="61" mass="7066">MKDKGTITIMWRGVRKITVTNNDRLDIHEIYDLFFRITGERCSVTIHDGNSTIHCETGVKE</sequence>
<gene>
    <name evidence="1" type="ORF">LCGC14_1263080</name>
</gene>
<evidence type="ECO:0000313" key="1">
    <source>
        <dbReference type="EMBL" id="KKM88016.1"/>
    </source>
</evidence>
<dbReference type="AlphaFoldDB" id="A0A0F9LLH6"/>
<accession>A0A0F9LLH6</accession>